<organism evidence="7 8">
    <name type="scientific">Mucilaginibacter achroorhodeus</name>
    <dbReference type="NCBI Taxonomy" id="2599294"/>
    <lineage>
        <taxon>Bacteria</taxon>
        <taxon>Pseudomonadati</taxon>
        <taxon>Bacteroidota</taxon>
        <taxon>Sphingobacteriia</taxon>
        <taxon>Sphingobacteriales</taxon>
        <taxon>Sphingobacteriaceae</taxon>
        <taxon>Mucilaginibacter</taxon>
    </lineage>
</organism>
<name>A0A563TZ49_9SPHI</name>
<keyword evidence="2" id="KW-0472">Membrane</keyword>
<proteinExistence type="predicted"/>
<dbReference type="Pfam" id="PF13620">
    <property type="entry name" value="CarboxypepD_reg"/>
    <property type="match status" value="1"/>
</dbReference>
<reference evidence="7 8" key="1">
    <citation type="submission" date="2019-07" db="EMBL/GenBank/DDBJ databases">
        <authorList>
            <person name="Kim J."/>
        </authorList>
    </citation>
    <scope>NUCLEOTIDE SEQUENCE [LARGE SCALE GENOMIC DNA]</scope>
    <source>
        <strain evidence="7 8">MJ1a</strain>
    </source>
</reference>
<evidence type="ECO:0000313" key="7">
    <source>
        <dbReference type="EMBL" id="TWR24553.1"/>
    </source>
</evidence>
<dbReference type="InterPro" id="IPR008969">
    <property type="entry name" value="CarboxyPept-like_regulatory"/>
</dbReference>
<dbReference type="Proteomes" id="UP000318010">
    <property type="component" value="Unassembled WGS sequence"/>
</dbReference>
<dbReference type="EMBL" id="VOEI01000006">
    <property type="protein sequence ID" value="TWR24553.1"/>
    <property type="molecule type" value="Genomic_DNA"/>
</dbReference>
<sequence>MKRILLLIIVVCAALKANAQIPMGGGSSIVGKISGRVIDSLTKKPVDYATVSLFRSGATTPMNGVLTDGNGNFQLNGIKTGKYKITISFIGYPARTFDPVETTAAKPDNNMGTILLKPSATALKEVQIVGQQALVENKIDKIVYNAEKDVTSTGGNATDVLQKVPLVSVDMNGNVAIRGDQNVRVLINGKPSGATSASLSDVLKTIPADQIKNIEVVTSPSAKYDAEGSGGIINIITKTKNASGISGSVSGGVGTRQNNGNINLNYNKNRFNLSANIGGNLTWPQTMTTDFEQTINTPASASKAAVNQLNKNFLSSETKRHGVRGTITAGYEFNGFNSINSTLALNDGGFNTNGGGNYNITDFINPAKSLAYIGINSNRNKFSGFDWNLDYTHKFKKEGHEITFSGQWSHSIIKTDYNNLFQGLPNTGKGAPQPSQAGNNDGKNDEYTLQGDYVLPINKTLKLEAGGKTIQRRINSDYNIYSVDSLGNNPIIDPLNSNLYNYKQNVYAGYGVFTITLPKSYSVLAGFRYENTKIAGDPQTPYASGANQQELKPFDASYNTYIPSLTIQKIIGSNTFKLSYSKRIQRPSLQVLNPFINRSNIQAQSVGNPNLAPEVSQTVELNYNTFIKSSVLNFSVYYKRTSDLIEGLAQPITDYIQTGAKIDTVIGTRTIQRNAALNNSWGASFFGSVTPFKPLTVRASVNVFTYNPTVYSEFANFINPDAIKTQYMYTMFGSATLNLPKNIIFEAFGFMNSPRRTIQGSSPSFGIYAFGIKKQFMNKKASLGFNTVQPFAVNKSFNQNISSPGFSQISKTQFPFQSFGITFSYSFGKISFKPANPTQKKKGVNNDDQIQGGDQQGGGMGGGNGGR</sequence>
<keyword evidence="8" id="KW-1185">Reference proteome</keyword>
<dbReference type="Pfam" id="PF14905">
    <property type="entry name" value="OMP_b-brl_3"/>
    <property type="match status" value="1"/>
</dbReference>
<evidence type="ECO:0000256" key="3">
    <source>
        <dbReference type="ARBA" id="ARBA00023237"/>
    </source>
</evidence>
<feature type="compositionally biased region" description="Gly residues" evidence="4">
    <location>
        <begin position="854"/>
        <end position="867"/>
    </location>
</feature>
<dbReference type="SUPFAM" id="SSF56935">
    <property type="entry name" value="Porins"/>
    <property type="match status" value="1"/>
</dbReference>
<comment type="subcellular location">
    <subcellularLocation>
        <location evidence="1">Cell outer membrane</location>
    </subcellularLocation>
</comment>
<dbReference type="Gene3D" id="2.60.40.1120">
    <property type="entry name" value="Carboxypeptidase-like, regulatory domain"/>
    <property type="match status" value="1"/>
</dbReference>
<evidence type="ECO:0000313" key="8">
    <source>
        <dbReference type="Proteomes" id="UP000318010"/>
    </source>
</evidence>
<evidence type="ECO:0000256" key="4">
    <source>
        <dbReference type="SAM" id="MobiDB-lite"/>
    </source>
</evidence>
<dbReference type="InterPro" id="IPR041700">
    <property type="entry name" value="OMP_b-brl_3"/>
</dbReference>
<accession>A0A563TZ49</accession>
<keyword evidence="3" id="KW-0998">Cell outer membrane</keyword>
<evidence type="ECO:0000256" key="5">
    <source>
        <dbReference type="SAM" id="SignalP"/>
    </source>
</evidence>
<dbReference type="Gene3D" id="2.40.170.20">
    <property type="entry name" value="TonB-dependent receptor, beta-barrel domain"/>
    <property type="match status" value="2"/>
</dbReference>
<gene>
    <name evidence="7" type="ORF">FPZ42_15755</name>
</gene>
<feature type="chain" id="PRO_5021951495" evidence="5">
    <location>
        <begin position="20"/>
        <end position="867"/>
    </location>
</feature>
<feature type="domain" description="Outer membrane protein beta-barrel" evidence="6">
    <location>
        <begin position="393"/>
        <end position="825"/>
    </location>
</feature>
<evidence type="ECO:0000256" key="2">
    <source>
        <dbReference type="ARBA" id="ARBA00023136"/>
    </source>
</evidence>
<dbReference type="RefSeq" id="WP_146272815.1">
    <property type="nucleotide sequence ID" value="NZ_VOEI01000006.1"/>
</dbReference>
<evidence type="ECO:0000259" key="6">
    <source>
        <dbReference type="Pfam" id="PF14905"/>
    </source>
</evidence>
<dbReference type="AlphaFoldDB" id="A0A563TZ49"/>
<dbReference type="InterPro" id="IPR036942">
    <property type="entry name" value="Beta-barrel_TonB_sf"/>
</dbReference>
<evidence type="ECO:0000256" key="1">
    <source>
        <dbReference type="ARBA" id="ARBA00004442"/>
    </source>
</evidence>
<comment type="caution">
    <text evidence="7">The sequence shown here is derived from an EMBL/GenBank/DDBJ whole genome shotgun (WGS) entry which is preliminary data.</text>
</comment>
<keyword evidence="5" id="KW-0732">Signal</keyword>
<dbReference type="InterPro" id="IPR037066">
    <property type="entry name" value="Plug_dom_sf"/>
</dbReference>
<dbReference type="PANTHER" id="PTHR40980">
    <property type="entry name" value="PLUG DOMAIN-CONTAINING PROTEIN"/>
    <property type="match status" value="1"/>
</dbReference>
<keyword evidence="7" id="KW-0675">Receptor</keyword>
<dbReference type="OrthoDB" id="606851at2"/>
<feature type="signal peptide" evidence="5">
    <location>
        <begin position="1"/>
        <end position="19"/>
    </location>
</feature>
<protein>
    <submittedName>
        <fullName evidence="7">TonB-dependent receptor</fullName>
    </submittedName>
</protein>
<dbReference type="SUPFAM" id="SSF49464">
    <property type="entry name" value="Carboxypeptidase regulatory domain-like"/>
    <property type="match status" value="1"/>
</dbReference>
<dbReference type="PANTHER" id="PTHR40980:SF4">
    <property type="entry name" value="TONB-DEPENDENT RECEPTOR-LIKE BETA-BARREL DOMAIN-CONTAINING PROTEIN"/>
    <property type="match status" value="1"/>
</dbReference>
<dbReference type="Gene3D" id="2.170.130.10">
    <property type="entry name" value="TonB-dependent receptor, plug domain"/>
    <property type="match status" value="1"/>
</dbReference>
<dbReference type="GO" id="GO:0009279">
    <property type="term" value="C:cell outer membrane"/>
    <property type="evidence" value="ECO:0007669"/>
    <property type="project" value="UniProtKB-SubCell"/>
</dbReference>
<feature type="region of interest" description="Disordered" evidence="4">
    <location>
        <begin position="836"/>
        <end position="867"/>
    </location>
</feature>
<feature type="region of interest" description="Disordered" evidence="4">
    <location>
        <begin position="424"/>
        <end position="445"/>
    </location>
</feature>